<dbReference type="GO" id="GO:0005886">
    <property type="term" value="C:plasma membrane"/>
    <property type="evidence" value="ECO:0007669"/>
    <property type="project" value="UniProtKB-SubCell"/>
</dbReference>
<feature type="transmembrane region" description="Helical" evidence="6">
    <location>
        <begin position="281"/>
        <end position="303"/>
    </location>
</feature>
<dbReference type="Pfam" id="PF00482">
    <property type="entry name" value="T2SSF"/>
    <property type="match status" value="1"/>
</dbReference>
<evidence type="ECO:0000256" key="2">
    <source>
        <dbReference type="ARBA" id="ARBA00022475"/>
    </source>
</evidence>
<comment type="subcellular location">
    <subcellularLocation>
        <location evidence="1">Cell membrane</location>
        <topology evidence="1">Multi-pass membrane protein</topology>
    </subcellularLocation>
</comment>
<evidence type="ECO:0000313" key="9">
    <source>
        <dbReference type="Proteomes" id="UP000502508"/>
    </source>
</evidence>
<keyword evidence="9" id="KW-1185">Reference proteome</keyword>
<keyword evidence="4 6" id="KW-1133">Transmembrane helix</keyword>
<gene>
    <name evidence="8" type="ORF">Pflav_052480</name>
</gene>
<evidence type="ECO:0000256" key="5">
    <source>
        <dbReference type="ARBA" id="ARBA00023136"/>
    </source>
</evidence>
<feature type="domain" description="Type II secretion system protein GspF" evidence="7">
    <location>
        <begin position="173"/>
        <end position="298"/>
    </location>
</feature>
<keyword evidence="3 6" id="KW-0812">Transmembrane</keyword>
<dbReference type="Gene3D" id="1.20.81.30">
    <property type="entry name" value="Type II secretion system (T2SS), domain F"/>
    <property type="match status" value="1"/>
</dbReference>
<sequence>MDPLLAAGLGAFFLALAVASLTVAFGASRRPGVAQALVDIDRVYAPGAQAGAPLLGDRALRPVVRALTGLGRRLTPKSAAAWMHKGLDLAGNPAGWSPERIFEMQGLGFVTLGFLGGLAGLVLGAMGVVGLVPGAVVGVLAGALIGLLLPYVVVFDLGQRRQQKVRDLLPDALDMLTLSVEAGLNFDAALAHVATGTRGPLSREISRALHEMQMGKQRSEALRALADRTTVRELRTVAIAVVQATELGVPISSVLREQANEMRVRRRQRAEEQARKVPVKVLFPLIFCLFPALFIVVIGPGILRIMDTLVR</sequence>
<reference evidence="8 9" key="1">
    <citation type="submission" date="2020-03" db="EMBL/GenBank/DDBJ databases">
        <title>Whole genome shotgun sequence of Phytohabitans flavus NBRC 107702.</title>
        <authorList>
            <person name="Komaki H."/>
            <person name="Tamura T."/>
        </authorList>
    </citation>
    <scope>NUCLEOTIDE SEQUENCE [LARGE SCALE GENOMIC DNA]</scope>
    <source>
        <strain evidence="8 9">NBRC 107702</strain>
    </source>
</reference>
<evidence type="ECO:0000256" key="3">
    <source>
        <dbReference type="ARBA" id="ARBA00022692"/>
    </source>
</evidence>
<proteinExistence type="predicted"/>
<feature type="transmembrane region" description="Helical" evidence="6">
    <location>
        <begin position="135"/>
        <end position="157"/>
    </location>
</feature>
<accession>A0A6F8XYN7</accession>
<dbReference type="InterPro" id="IPR018076">
    <property type="entry name" value="T2SS_GspF_dom"/>
</dbReference>
<feature type="transmembrane region" description="Helical" evidence="6">
    <location>
        <begin position="107"/>
        <end position="129"/>
    </location>
</feature>
<dbReference type="RefSeq" id="WP_173038583.1">
    <property type="nucleotide sequence ID" value="NZ_AP022870.1"/>
</dbReference>
<dbReference type="PANTHER" id="PTHR35007">
    <property type="entry name" value="INTEGRAL MEMBRANE PROTEIN-RELATED"/>
    <property type="match status" value="1"/>
</dbReference>
<feature type="transmembrane region" description="Helical" evidence="6">
    <location>
        <begin position="6"/>
        <end position="27"/>
    </location>
</feature>
<dbReference type="PANTHER" id="PTHR35007:SF2">
    <property type="entry name" value="PILUS ASSEMBLE PROTEIN"/>
    <property type="match status" value="1"/>
</dbReference>
<protein>
    <submittedName>
        <fullName evidence="8">Type II secretion system protein</fullName>
    </submittedName>
</protein>
<evidence type="ECO:0000256" key="6">
    <source>
        <dbReference type="SAM" id="Phobius"/>
    </source>
</evidence>
<evidence type="ECO:0000256" key="4">
    <source>
        <dbReference type="ARBA" id="ARBA00022989"/>
    </source>
</evidence>
<dbReference type="KEGG" id="pfla:Pflav_052480"/>
<organism evidence="8 9">
    <name type="scientific">Phytohabitans flavus</name>
    <dbReference type="NCBI Taxonomy" id="1076124"/>
    <lineage>
        <taxon>Bacteria</taxon>
        <taxon>Bacillati</taxon>
        <taxon>Actinomycetota</taxon>
        <taxon>Actinomycetes</taxon>
        <taxon>Micromonosporales</taxon>
        <taxon>Micromonosporaceae</taxon>
    </lineage>
</organism>
<dbReference type="EMBL" id="AP022870">
    <property type="protein sequence ID" value="BCB78838.1"/>
    <property type="molecule type" value="Genomic_DNA"/>
</dbReference>
<evidence type="ECO:0000313" key="8">
    <source>
        <dbReference type="EMBL" id="BCB78838.1"/>
    </source>
</evidence>
<evidence type="ECO:0000259" key="7">
    <source>
        <dbReference type="Pfam" id="PF00482"/>
    </source>
</evidence>
<keyword evidence="2" id="KW-1003">Cell membrane</keyword>
<keyword evidence="5 6" id="KW-0472">Membrane</keyword>
<dbReference type="AlphaFoldDB" id="A0A6F8XYN7"/>
<dbReference type="InterPro" id="IPR042094">
    <property type="entry name" value="T2SS_GspF_sf"/>
</dbReference>
<dbReference type="Proteomes" id="UP000502508">
    <property type="component" value="Chromosome"/>
</dbReference>
<evidence type="ECO:0000256" key="1">
    <source>
        <dbReference type="ARBA" id="ARBA00004651"/>
    </source>
</evidence>
<reference evidence="8 9" key="2">
    <citation type="submission" date="2020-03" db="EMBL/GenBank/DDBJ databases">
        <authorList>
            <person name="Ichikawa N."/>
            <person name="Kimura A."/>
            <person name="Kitahashi Y."/>
            <person name="Uohara A."/>
        </authorList>
    </citation>
    <scope>NUCLEOTIDE SEQUENCE [LARGE SCALE GENOMIC DNA]</scope>
    <source>
        <strain evidence="8 9">NBRC 107702</strain>
    </source>
</reference>
<name>A0A6F8XYN7_9ACTN</name>